<dbReference type="RefSeq" id="WP_072832176.1">
    <property type="nucleotide sequence ID" value="NZ_FQXP01000009.1"/>
</dbReference>
<dbReference type="AlphaFoldDB" id="A0A1M5XM83"/>
<proteinExistence type="predicted"/>
<evidence type="ECO:0000313" key="2">
    <source>
        <dbReference type="Proteomes" id="UP000184526"/>
    </source>
</evidence>
<gene>
    <name evidence="1" type="ORF">SAMN02745196_02316</name>
</gene>
<evidence type="ECO:0000313" key="1">
    <source>
        <dbReference type="EMBL" id="SHI00965.1"/>
    </source>
</evidence>
<reference evidence="1 2" key="1">
    <citation type="submission" date="2016-11" db="EMBL/GenBank/DDBJ databases">
        <authorList>
            <person name="Jaros S."/>
            <person name="Januszkiewicz K."/>
            <person name="Wedrychowicz H."/>
        </authorList>
    </citation>
    <scope>NUCLEOTIDE SEQUENCE [LARGE SCALE GENOMIC DNA]</scope>
    <source>
        <strain evidence="1 2">DSM 3089</strain>
    </source>
</reference>
<dbReference type="EMBL" id="FQXP01000009">
    <property type="protein sequence ID" value="SHI00965.1"/>
    <property type="molecule type" value="Genomic_DNA"/>
</dbReference>
<dbReference type="OrthoDB" id="9856981at2"/>
<dbReference type="Proteomes" id="UP000184526">
    <property type="component" value="Unassembled WGS sequence"/>
</dbReference>
<dbReference type="STRING" id="1121306.SAMN02745196_02316"/>
<name>A0A1M5XM83_9CLOT</name>
<protein>
    <submittedName>
        <fullName evidence="1">Uncharacterized protein</fullName>
    </submittedName>
</protein>
<accession>A0A1M5XM83</accession>
<keyword evidence="2" id="KW-1185">Reference proteome</keyword>
<sequence>MAEAEIKYYDVDDLTKENSYYAQLIFRILRKDGNKITKFNKDNHLILKIVQDLYNLLKDSDEIELERAKIELSIKIAARNERYEVFTIEKFIKDDTGDFYAGD</sequence>
<organism evidence="1 2">
    <name type="scientific">Clostridium collagenovorans DSM 3089</name>
    <dbReference type="NCBI Taxonomy" id="1121306"/>
    <lineage>
        <taxon>Bacteria</taxon>
        <taxon>Bacillati</taxon>
        <taxon>Bacillota</taxon>
        <taxon>Clostridia</taxon>
        <taxon>Eubacteriales</taxon>
        <taxon>Clostridiaceae</taxon>
        <taxon>Clostridium</taxon>
    </lineage>
</organism>